<dbReference type="RefSeq" id="WP_164015152.1">
    <property type="nucleotide sequence ID" value="NZ_WUFT01000022.1"/>
</dbReference>
<accession>A0A7K3UKC1</accession>
<comment type="caution">
    <text evidence="1">The sequence shown here is derived from an EMBL/GenBank/DDBJ whole genome shotgun (WGS) entry which is preliminary data.</text>
</comment>
<evidence type="ECO:0000313" key="2">
    <source>
        <dbReference type="Proteomes" id="UP000471753"/>
    </source>
</evidence>
<dbReference type="Proteomes" id="UP000471753">
    <property type="component" value="Unassembled WGS sequence"/>
</dbReference>
<sequence>MRTVLFGTLAIITCCPILLFTAFPVEYLRSFGKYQDSQALNQMAVPIAKFYIQHDMRYACGNETYFRNYNAMSFFDDLPLSPEEELMLQSQDKIALLFLSDVVYDENEYLDSIRTVTAYIMVVASKCLHRRTS</sequence>
<reference evidence="1 2" key="1">
    <citation type="submission" date="2019-12" db="EMBL/GenBank/DDBJ databases">
        <title>Rhizobium genotypes associated with high levels of biological nitrogen fixation by grain legumes in a temperate-maritime cropping system.</title>
        <authorList>
            <person name="Maluk M."/>
            <person name="Francesc Ferrando Molina F."/>
            <person name="Lopez Del Egido L."/>
            <person name="Lafos M."/>
            <person name="Langarica-Fuentes A."/>
            <person name="Gebre Yohannes G."/>
            <person name="Young M.W."/>
            <person name="Martin P."/>
            <person name="Gantlett R."/>
            <person name="Kenicer G."/>
            <person name="Hawes C."/>
            <person name="Begg G.S."/>
            <person name="Quilliam R.S."/>
            <person name="Squire G.R."/>
            <person name="Poole P.S."/>
            <person name="Young P.W."/>
            <person name="Iannetta P.M."/>
            <person name="James E.K."/>
        </authorList>
    </citation>
    <scope>NUCLEOTIDE SEQUENCE [LARGE SCALE GENOMIC DNA]</scope>
    <source>
        <strain evidence="1 2">JHI366</strain>
    </source>
</reference>
<protein>
    <submittedName>
        <fullName evidence="1">Uncharacterized protein</fullName>
    </submittedName>
</protein>
<dbReference type="EMBL" id="WUFT01000022">
    <property type="protein sequence ID" value="NEJ74130.1"/>
    <property type="molecule type" value="Genomic_DNA"/>
</dbReference>
<proteinExistence type="predicted"/>
<dbReference type="AlphaFoldDB" id="A0A7K3UKC1"/>
<name>A0A7K3UKC1_9HYPH</name>
<evidence type="ECO:0000313" key="1">
    <source>
        <dbReference type="EMBL" id="NEJ74130.1"/>
    </source>
</evidence>
<organism evidence="1 2">
    <name type="scientific">Rhizobium phaseoli</name>
    <dbReference type="NCBI Taxonomy" id="396"/>
    <lineage>
        <taxon>Bacteria</taxon>
        <taxon>Pseudomonadati</taxon>
        <taxon>Pseudomonadota</taxon>
        <taxon>Alphaproteobacteria</taxon>
        <taxon>Hyphomicrobiales</taxon>
        <taxon>Rhizobiaceae</taxon>
        <taxon>Rhizobium/Agrobacterium group</taxon>
        <taxon>Rhizobium</taxon>
    </lineage>
</organism>
<gene>
    <name evidence="1" type="ORF">GR197_26925</name>
</gene>